<gene>
    <name evidence="2" type="ORF">G3I70_08100</name>
</gene>
<feature type="transmembrane region" description="Helical" evidence="1">
    <location>
        <begin position="47"/>
        <end position="68"/>
    </location>
</feature>
<dbReference type="AlphaFoldDB" id="A0A6L9QAD2"/>
<accession>A0A6L9QAD2</accession>
<dbReference type="InterPro" id="IPR007354">
    <property type="entry name" value="CruF-like"/>
</dbReference>
<protein>
    <submittedName>
        <fullName evidence="2">Carotenoid biosynthesis protein</fullName>
    </submittedName>
</protein>
<feature type="transmembrane region" description="Helical" evidence="1">
    <location>
        <begin position="147"/>
        <end position="167"/>
    </location>
</feature>
<dbReference type="PANTHER" id="PTHR39419:SF1">
    <property type="entry name" value="SLL0814 PROTEIN"/>
    <property type="match status" value="1"/>
</dbReference>
<name>A0A6L9QAD2_9ACTN</name>
<feature type="transmembrane region" description="Helical" evidence="1">
    <location>
        <begin position="20"/>
        <end position="41"/>
    </location>
</feature>
<organism evidence="2 3">
    <name type="scientific">Actinomadura bangladeshensis</name>
    <dbReference type="NCBI Taxonomy" id="453573"/>
    <lineage>
        <taxon>Bacteria</taxon>
        <taxon>Bacillati</taxon>
        <taxon>Actinomycetota</taxon>
        <taxon>Actinomycetes</taxon>
        <taxon>Streptosporangiales</taxon>
        <taxon>Thermomonosporaceae</taxon>
        <taxon>Actinomadura</taxon>
    </lineage>
</organism>
<evidence type="ECO:0000256" key="1">
    <source>
        <dbReference type="SAM" id="Phobius"/>
    </source>
</evidence>
<feature type="transmembrane region" description="Helical" evidence="1">
    <location>
        <begin position="241"/>
        <end position="258"/>
    </location>
</feature>
<keyword evidence="1" id="KW-0472">Membrane</keyword>
<feature type="transmembrane region" description="Helical" evidence="1">
    <location>
        <begin position="75"/>
        <end position="94"/>
    </location>
</feature>
<reference evidence="2 3" key="1">
    <citation type="submission" date="2020-01" db="EMBL/GenBank/DDBJ databases">
        <title>Insect and environment-associated Actinomycetes.</title>
        <authorList>
            <person name="Currrie C."/>
            <person name="Chevrette M."/>
            <person name="Carlson C."/>
            <person name="Stubbendieck R."/>
            <person name="Wendt-Pienkowski E."/>
        </authorList>
    </citation>
    <scope>NUCLEOTIDE SEQUENCE [LARGE SCALE GENOMIC DNA]</scope>
    <source>
        <strain evidence="2 3">SID10258</strain>
    </source>
</reference>
<dbReference type="Pfam" id="PF04240">
    <property type="entry name" value="Caroten_synth"/>
    <property type="match status" value="1"/>
</dbReference>
<keyword evidence="1" id="KW-0812">Transmembrane</keyword>
<feature type="transmembrane region" description="Helical" evidence="1">
    <location>
        <begin position="114"/>
        <end position="135"/>
    </location>
</feature>
<comment type="caution">
    <text evidence="2">The sequence shown here is derived from an EMBL/GenBank/DDBJ whole genome shotgun (WGS) entry which is preliminary data.</text>
</comment>
<feature type="transmembrane region" description="Helical" evidence="1">
    <location>
        <begin position="217"/>
        <end position="235"/>
    </location>
</feature>
<evidence type="ECO:0000313" key="2">
    <source>
        <dbReference type="EMBL" id="NEA22449.1"/>
    </source>
</evidence>
<proteinExistence type="predicted"/>
<dbReference type="Proteomes" id="UP000475532">
    <property type="component" value="Unassembled WGS sequence"/>
</dbReference>
<feature type="transmembrane region" description="Helical" evidence="1">
    <location>
        <begin position="187"/>
        <end position="205"/>
    </location>
</feature>
<evidence type="ECO:0000313" key="3">
    <source>
        <dbReference type="Proteomes" id="UP000475532"/>
    </source>
</evidence>
<dbReference type="EMBL" id="JAAGLI010000209">
    <property type="protein sequence ID" value="NEA22449.1"/>
    <property type="molecule type" value="Genomic_DNA"/>
</dbReference>
<dbReference type="PANTHER" id="PTHR39419">
    <property type="entry name" value="SLL0814 PROTEIN"/>
    <property type="match status" value="1"/>
</dbReference>
<keyword evidence="1" id="KW-1133">Transmembrane helix</keyword>
<sequence length="264" mass="27113">MGQVRWRSAGPRVSGVGRRARAWAAAGAGCLGAMVGAQVLSGVRPEPIRLTGVVVVLLAASAVAFAAARSGAGRAVGAFGSAVAVGYAAEWIGVRAGVPFGEYSYTPLLRPQLGGVPVIVAVAWGGMGLAAHAVATAIVPDAGLKRWVTGASALTAWDLFLDPQMLRLDLWRWADDGPYRGVPIGNFAGWLVVSLVVMGVVDVIVGRSEAAAPGGLVAIYGVMALMETLAFAAVFEPPDRGVALAGGAAMGTFAVVAWRRRWPR</sequence>